<reference evidence="1 2" key="1">
    <citation type="submission" date="2019-01" db="EMBL/GenBank/DDBJ databases">
        <title>Zoogloea oleivorans genome sequencing and assembly.</title>
        <authorList>
            <person name="Tancsics A."/>
            <person name="Farkas M."/>
            <person name="Kriszt B."/>
            <person name="Maroti G."/>
            <person name="Horvath B."/>
        </authorList>
    </citation>
    <scope>NUCLEOTIDE SEQUENCE [LARGE SCALE GENOMIC DNA]</scope>
    <source>
        <strain evidence="1 2">Buc</strain>
    </source>
</reference>
<keyword evidence="1" id="KW-0238">DNA-binding</keyword>
<dbReference type="AlphaFoldDB" id="A0A6C2CF96"/>
<dbReference type="EMBL" id="SDKK01000030">
    <property type="protein sequence ID" value="TYC52740.1"/>
    <property type="molecule type" value="Genomic_DNA"/>
</dbReference>
<proteinExistence type="predicted"/>
<dbReference type="GO" id="GO:0003677">
    <property type="term" value="F:DNA binding"/>
    <property type="evidence" value="ECO:0007669"/>
    <property type="project" value="UniProtKB-KW"/>
</dbReference>
<dbReference type="InterPro" id="IPR026365">
    <property type="entry name" value="BcepMu_gp16"/>
</dbReference>
<dbReference type="NCBIfam" id="TIGR04111">
    <property type="entry name" value="BcepMu_gp16"/>
    <property type="match status" value="1"/>
</dbReference>
<dbReference type="Proteomes" id="UP000389128">
    <property type="component" value="Unassembled WGS sequence"/>
</dbReference>
<protein>
    <submittedName>
        <fullName evidence="1">DNA-binding protein</fullName>
    </submittedName>
</protein>
<gene>
    <name evidence="1" type="ORF">ETQ85_22330</name>
</gene>
<comment type="caution">
    <text evidence="1">The sequence shown here is derived from an EMBL/GenBank/DDBJ whole genome shotgun (WGS) entry which is preliminary data.</text>
</comment>
<evidence type="ECO:0000313" key="1">
    <source>
        <dbReference type="EMBL" id="TYC52740.1"/>
    </source>
</evidence>
<evidence type="ECO:0000313" key="2">
    <source>
        <dbReference type="Proteomes" id="UP000389128"/>
    </source>
</evidence>
<name>A0A6C2CF96_9RHOO</name>
<organism evidence="1 2">
    <name type="scientific">Zoogloea oleivorans</name>
    <dbReference type="NCBI Taxonomy" id="1552750"/>
    <lineage>
        <taxon>Bacteria</taxon>
        <taxon>Pseudomonadati</taxon>
        <taxon>Pseudomonadota</taxon>
        <taxon>Betaproteobacteria</taxon>
        <taxon>Rhodocyclales</taxon>
        <taxon>Zoogloeaceae</taxon>
        <taxon>Zoogloea</taxon>
    </lineage>
</organism>
<accession>A0A6C2CF96</accession>
<keyword evidence="2" id="KW-1185">Reference proteome</keyword>
<dbReference type="OrthoDB" id="5679056at2"/>
<sequence>MNANQVREWFRDNGITIVRWAHDHGFSPGLVYQVTQGKRKCLRGQSHLIAVALGLKKT</sequence>